<keyword evidence="3" id="KW-1185">Reference proteome</keyword>
<dbReference type="Proteomes" id="UP000014254">
    <property type="component" value="Unassembled WGS sequence"/>
</dbReference>
<dbReference type="VEuPathDB" id="FungiDB:HMPREF1544_02098"/>
<accession>S2JM33</accession>
<dbReference type="AlphaFoldDB" id="S2JM33"/>
<evidence type="ECO:0000313" key="2">
    <source>
        <dbReference type="EMBL" id="EPB91029.1"/>
    </source>
</evidence>
<reference evidence="3" key="1">
    <citation type="submission" date="2013-05" db="EMBL/GenBank/DDBJ databases">
        <title>The Genome sequence of Mucor circinelloides f. circinelloides 1006PhL.</title>
        <authorList>
            <consortium name="The Broad Institute Genomics Platform"/>
            <person name="Cuomo C."/>
            <person name="Earl A."/>
            <person name="Findley K."/>
            <person name="Lee S.C."/>
            <person name="Walker B."/>
            <person name="Young S."/>
            <person name="Zeng Q."/>
            <person name="Gargeya S."/>
            <person name="Fitzgerald M."/>
            <person name="Haas B."/>
            <person name="Abouelleil A."/>
            <person name="Allen A.W."/>
            <person name="Alvarado L."/>
            <person name="Arachchi H.M."/>
            <person name="Berlin A.M."/>
            <person name="Chapman S.B."/>
            <person name="Gainer-Dewar J."/>
            <person name="Goldberg J."/>
            <person name="Griggs A."/>
            <person name="Gujja S."/>
            <person name="Hansen M."/>
            <person name="Howarth C."/>
            <person name="Imamovic A."/>
            <person name="Ireland A."/>
            <person name="Larimer J."/>
            <person name="McCowan C."/>
            <person name="Murphy C."/>
            <person name="Pearson M."/>
            <person name="Poon T.W."/>
            <person name="Priest M."/>
            <person name="Roberts A."/>
            <person name="Saif S."/>
            <person name="Shea T."/>
            <person name="Sisk P."/>
            <person name="Sykes S."/>
            <person name="Wortman J."/>
            <person name="Nusbaum C."/>
            <person name="Birren B."/>
        </authorList>
    </citation>
    <scope>NUCLEOTIDE SEQUENCE [LARGE SCALE GENOMIC DNA]</scope>
    <source>
        <strain evidence="3">1006PhL</strain>
    </source>
</reference>
<dbReference type="STRING" id="1220926.S2JM33"/>
<name>S2JM33_MUCC1</name>
<feature type="transmembrane region" description="Helical" evidence="1">
    <location>
        <begin position="69"/>
        <end position="94"/>
    </location>
</feature>
<feature type="transmembrane region" description="Helical" evidence="1">
    <location>
        <begin position="106"/>
        <end position="128"/>
    </location>
</feature>
<dbReference type="OrthoDB" id="5376804at2759"/>
<evidence type="ECO:0000313" key="3">
    <source>
        <dbReference type="Proteomes" id="UP000014254"/>
    </source>
</evidence>
<feature type="transmembrane region" description="Helical" evidence="1">
    <location>
        <begin position="558"/>
        <end position="579"/>
    </location>
</feature>
<keyword evidence="1" id="KW-0812">Transmembrane</keyword>
<dbReference type="Pfam" id="PF11374">
    <property type="entry name" value="DUF3176"/>
    <property type="match status" value="1"/>
</dbReference>
<protein>
    <submittedName>
        <fullName evidence="2">Uncharacterized protein</fullName>
    </submittedName>
</protein>
<dbReference type="OMA" id="YARIPNR"/>
<organism evidence="2 3">
    <name type="scientific">Mucor circinelloides f. circinelloides (strain 1006PhL)</name>
    <name type="common">Mucormycosis agent</name>
    <name type="synonym">Calyptromyces circinelloides</name>
    <dbReference type="NCBI Taxonomy" id="1220926"/>
    <lineage>
        <taxon>Eukaryota</taxon>
        <taxon>Fungi</taxon>
        <taxon>Fungi incertae sedis</taxon>
        <taxon>Mucoromycota</taxon>
        <taxon>Mucoromycotina</taxon>
        <taxon>Mucoromycetes</taxon>
        <taxon>Mucorales</taxon>
        <taxon>Mucorineae</taxon>
        <taxon>Mucoraceae</taxon>
        <taxon>Mucor</taxon>
    </lineage>
</organism>
<sequence>MSHHHHQQQYYADISEEIPLGQVPPSEEKHDQKLFDSRQMQHDTTYARIPNRESVNSLQELQKKSSISLYFKALFTIVLSCFFTIALLLLFLYADGKPLDFTIIGLKIPSLVSFLLSANLIFIASGISKALAEYKWVRLGEGAKLTIIDVYDECTRGLSGFTTAFKALHFDWVLAVALVFNIGLLIVSPASQELLVPIINNITVGPSSDIRFYYLRAENLGGRSKLGNSGIAPFMNGLSTNAYISSSSFAQAATGSKSSPLFSCPSGSAYCSYDNVTYISTNMTCNTVSPDETAIVNRWGTNRTVVVLKEYFSAFNISTASDMRFPKFLYSGDMVNRTYWDLANYTAPMMPGLNMPEIFADEKIYDPRYRPYVGDQSFIIAYNKTSQNTQYLTPNSTYLDMEFKKCYFNSTYVKSTWRTANGTLVEYSVDTTTPIVMDYDNVIGNNTANNFDAIVAHPMNGVMINAYIMQQTIISELLAPKYYNIRDYFDSFRQIENFRYNKELFPFEIFMQYALSAFDQAYFQAPYVNNAAQSIAWGGKDGLAVFNLRPQYSIKREACYALCLCLFIPILWWIAIWTVSVKKSNGIARGNSQIALLATGMTPLAEHNLRDFSKLDSDNAFKHAKNIRIRVGKFRDGNQKEVVAFGMDNEEHLMPLK</sequence>
<dbReference type="EMBL" id="KE123913">
    <property type="protein sequence ID" value="EPB91029.1"/>
    <property type="molecule type" value="Genomic_DNA"/>
</dbReference>
<evidence type="ECO:0000256" key="1">
    <source>
        <dbReference type="SAM" id="Phobius"/>
    </source>
</evidence>
<keyword evidence="1" id="KW-0472">Membrane</keyword>
<dbReference type="eggNOG" id="ENOG502RB00">
    <property type="taxonomic scope" value="Eukaryota"/>
</dbReference>
<dbReference type="InterPro" id="IPR021514">
    <property type="entry name" value="DUF3176"/>
</dbReference>
<proteinExistence type="predicted"/>
<keyword evidence="1" id="KW-1133">Transmembrane helix</keyword>
<gene>
    <name evidence="2" type="ORF">HMPREF1544_02098</name>
</gene>
<dbReference type="InParanoid" id="S2JM33"/>